<feature type="compositionally biased region" description="Basic residues" evidence="1">
    <location>
        <begin position="66"/>
        <end position="75"/>
    </location>
</feature>
<dbReference type="PANTHER" id="PTHR47169:SF2">
    <property type="entry name" value="OS01G0541250 PROTEIN"/>
    <property type="match status" value="1"/>
</dbReference>
<feature type="region of interest" description="Disordered" evidence="1">
    <location>
        <begin position="56"/>
        <end position="75"/>
    </location>
</feature>
<dbReference type="GeneID" id="20815963"/>
<feature type="compositionally biased region" description="Basic and acidic residues" evidence="1">
    <location>
        <begin position="56"/>
        <end position="65"/>
    </location>
</feature>
<dbReference type="RefSeq" id="XP_009839977.1">
    <property type="nucleotide sequence ID" value="XM_009841675.1"/>
</dbReference>
<dbReference type="VEuPathDB" id="FungiDB:H257_13967"/>
<organism evidence="2">
    <name type="scientific">Aphanomyces astaci</name>
    <name type="common">Crayfish plague agent</name>
    <dbReference type="NCBI Taxonomy" id="112090"/>
    <lineage>
        <taxon>Eukaryota</taxon>
        <taxon>Sar</taxon>
        <taxon>Stramenopiles</taxon>
        <taxon>Oomycota</taxon>
        <taxon>Saprolegniomycetes</taxon>
        <taxon>Saprolegniales</taxon>
        <taxon>Verrucalvaceae</taxon>
        <taxon>Aphanomyces</taxon>
    </lineage>
</organism>
<dbReference type="AlphaFoldDB" id="W4FUY3"/>
<gene>
    <name evidence="2" type="ORF">H257_13967</name>
</gene>
<dbReference type="PANTHER" id="PTHR47169">
    <property type="entry name" value="OS01G0541250 PROTEIN"/>
    <property type="match status" value="1"/>
</dbReference>
<sequence length="286" mass="31994">MTQASRELSSTKKEDVIRRLHLYVTVANSPTAPSSNNLTYVSTCVVSTTWRKFRNEGTTESNKADKVKRRPRHTSKAIQQNVGAVPIDQHSTMRDISIVTGIPLGTLSRHLNKGAFRRRSTRIKTLVSDANKLERLRNRPAGTLVSTLVNVNALVYRDFVINKVVPAMKPLFSSAKKCVILQQDNATPHRSITDAEFVSVSTDGWTFVMRSQSPNSPDMNVLDLGFFASIQSLQLKKLSYEKLESVFLTFQAVMRLVLEHASDNKLALPHLKKTALRRAGLLIFSC</sequence>
<proteinExistence type="predicted"/>
<dbReference type="EMBL" id="KI913165">
    <property type="protein sequence ID" value="ETV70594.1"/>
    <property type="molecule type" value="Genomic_DNA"/>
</dbReference>
<evidence type="ECO:0000256" key="1">
    <source>
        <dbReference type="SAM" id="MobiDB-lite"/>
    </source>
</evidence>
<protein>
    <submittedName>
        <fullName evidence="2">Uncharacterized protein</fullName>
    </submittedName>
</protein>
<accession>W4FUY3</accession>
<dbReference type="GO" id="GO:0003676">
    <property type="term" value="F:nucleic acid binding"/>
    <property type="evidence" value="ECO:0007669"/>
    <property type="project" value="InterPro"/>
</dbReference>
<dbReference type="OrthoDB" id="74624at2759"/>
<dbReference type="Gene3D" id="3.30.420.10">
    <property type="entry name" value="Ribonuclease H-like superfamily/Ribonuclease H"/>
    <property type="match status" value="1"/>
</dbReference>
<evidence type="ECO:0000313" key="2">
    <source>
        <dbReference type="EMBL" id="ETV70594.1"/>
    </source>
</evidence>
<name>W4FUY3_APHAT</name>
<reference evidence="2" key="1">
    <citation type="submission" date="2013-12" db="EMBL/GenBank/DDBJ databases">
        <title>The Genome Sequence of Aphanomyces astaci APO3.</title>
        <authorList>
            <consortium name="The Broad Institute Genomics Platform"/>
            <person name="Russ C."/>
            <person name="Tyler B."/>
            <person name="van West P."/>
            <person name="Dieguez-Uribeondo J."/>
            <person name="Young S.K."/>
            <person name="Zeng Q."/>
            <person name="Gargeya S."/>
            <person name="Fitzgerald M."/>
            <person name="Abouelleil A."/>
            <person name="Alvarado L."/>
            <person name="Chapman S.B."/>
            <person name="Gainer-Dewar J."/>
            <person name="Goldberg J."/>
            <person name="Griggs A."/>
            <person name="Gujja S."/>
            <person name="Hansen M."/>
            <person name="Howarth C."/>
            <person name="Imamovic A."/>
            <person name="Ireland A."/>
            <person name="Larimer J."/>
            <person name="McCowan C."/>
            <person name="Murphy C."/>
            <person name="Pearson M."/>
            <person name="Poon T.W."/>
            <person name="Priest M."/>
            <person name="Roberts A."/>
            <person name="Saif S."/>
            <person name="Shea T."/>
            <person name="Sykes S."/>
            <person name="Wortman J."/>
            <person name="Nusbaum C."/>
            <person name="Birren B."/>
        </authorList>
    </citation>
    <scope>NUCLEOTIDE SEQUENCE [LARGE SCALE GENOMIC DNA]</scope>
    <source>
        <strain evidence="2">APO3</strain>
    </source>
</reference>
<dbReference type="InterPro" id="IPR036397">
    <property type="entry name" value="RNaseH_sf"/>
</dbReference>